<proteinExistence type="predicted"/>
<feature type="compositionally biased region" description="Low complexity" evidence="1">
    <location>
        <begin position="189"/>
        <end position="204"/>
    </location>
</feature>
<keyword evidence="4" id="KW-1185">Reference proteome</keyword>
<protein>
    <submittedName>
        <fullName evidence="3">Uncharacterized protein</fullName>
    </submittedName>
</protein>
<sequence length="386" mass="42022">RLLGCCHYGGTGGDNEQQQQQQEQQQQEEEDDDEEDEEKRLLLAPRPLYGPVKATMLADGHAVAAGLVVAAVLGNHVRRVLAPWLGQFLWWHPVQAMRLARGAPHFFIEQQVLQSSSAATDAATTTLGFWALQTAALAATKALLRHCLLADATTTTTTTNYKPTITTSATGLTNPKSRRGKGVAGGGRSSSSSSSSSSSTGPRAAAMRATTSSMACLTDCYRIIYLTLCIMHVEYAYAEACWAASWIHAATHVALRGTTEEKLFTHRLLVTGRRHHDQHPARTESDGGAAMAAHWRGLSLIAGLLAWWSWRHVLRPLRRHGVVAWAFSGLPVLGGLVGAGTAHVIKHSNKYFIWLEMSEMLLTWAWLLLGLALVAAWRVCDGQDAE</sequence>
<evidence type="ECO:0000256" key="1">
    <source>
        <dbReference type="SAM" id="MobiDB-lite"/>
    </source>
</evidence>
<dbReference type="AlphaFoldDB" id="A0AAW0RMD5"/>
<feature type="compositionally biased region" description="Low complexity" evidence="1">
    <location>
        <begin position="16"/>
        <end position="25"/>
    </location>
</feature>
<dbReference type="EMBL" id="JAAHCF010000558">
    <property type="protein sequence ID" value="KAK8143076.1"/>
    <property type="molecule type" value="Genomic_DNA"/>
</dbReference>
<feature type="compositionally biased region" description="Acidic residues" evidence="1">
    <location>
        <begin position="26"/>
        <end position="37"/>
    </location>
</feature>
<name>A0AAW0RMD5_9HYPO</name>
<keyword evidence="2" id="KW-0812">Transmembrane</keyword>
<feature type="region of interest" description="Disordered" evidence="1">
    <location>
        <begin position="9"/>
        <end position="38"/>
    </location>
</feature>
<feature type="non-terminal residue" evidence="3">
    <location>
        <position position="1"/>
    </location>
</feature>
<feature type="transmembrane region" description="Helical" evidence="2">
    <location>
        <begin position="322"/>
        <end position="341"/>
    </location>
</feature>
<keyword evidence="2" id="KW-0472">Membrane</keyword>
<reference evidence="3 4" key="1">
    <citation type="submission" date="2020-02" db="EMBL/GenBank/DDBJ databases">
        <title>Comparative genomics of the hypocrealean fungal genus Beauvera.</title>
        <authorList>
            <person name="Showalter D.N."/>
            <person name="Bushley K.E."/>
            <person name="Rehner S.A."/>
        </authorList>
    </citation>
    <scope>NUCLEOTIDE SEQUENCE [LARGE SCALE GENOMIC DNA]</scope>
    <source>
        <strain evidence="3 4">ARSEF4384</strain>
    </source>
</reference>
<keyword evidence="2" id="KW-1133">Transmembrane helix</keyword>
<evidence type="ECO:0000313" key="3">
    <source>
        <dbReference type="EMBL" id="KAK8143076.1"/>
    </source>
</evidence>
<evidence type="ECO:0000313" key="4">
    <source>
        <dbReference type="Proteomes" id="UP001397290"/>
    </source>
</evidence>
<accession>A0AAW0RMD5</accession>
<feature type="region of interest" description="Disordered" evidence="1">
    <location>
        <begin position="163"/>
        <end position="204"/>
    </location>
</feature>
<dbReference type="Proteomes" id="UP001397290">
    <property type="component" value="Unassembled WGS sequence"/>
</dbReference>
<comment type="caution">
    <text evidence="3">The sequence shown here is derived from an EMBL/GenBank/DDBJ whole genome shotgun (WGS) entry which is preliminary data.</text>
</comment>
<gene>
    <name evidence="3" type="ORF">G3M48_007738</name>
</gene>
<organism evidence="3 4">
    <name type="scientific">Beauveria asiatica</name>
    <dbReference type="NCBI Taxonomy" id="1069075"/>
    <lineage>
        <taxon>Eukaryota</taxon>
        <taxon>Fungi</taxon>
        <taxon>Dikarya</taxon>
        <taxon>Ascomycota</taxon>
        <taxon>Pezizomycotina</taxon>
        <taxon>Sordariomycetes</taxon>
        <taxon>Hypocreomycetidae</taxon>
        <taxon>Hypocreales</taxon>
        <taxon>Cordycipitaceae</taxon>
        <taxon>Beauveria</taxon>
    </lineage>
</organism>
<evidence type="ECO:0000256" key="2">
    <source>
        <dbReference type="SAM" id="Phobius"/>
    </source>
</evidence>
<feature type="transmembrane region" description="Helical" evidence="2">
    <location>
        <begin position="361"/>
        <end position="380"/>
    </location>
</feature>
<feature type="transmembrane region" description="Helical" evidence="2">
    <location>
        <begin position="293"/>
        <end position="310"/>
    </location>
</feature>